<organism evidence="1 2">
    <name type="scientific">Allorhizobium taibaishanense</name>
    <dbReference type="NCBI Taxonomy" id="887144"/>
    <lineage>
        <taxon>Bacteria</taxon>
        <taxon>Pseudomonadati</taxon>
        <taxon>Pseudomonadota</taxon>
        <taxon>Alphaproteobacteria</taxon>
        <taxon>Hyphomicrobiales</taxon>
        <taxon>Rhizobiaceae</taxon>
        <taxon>Rhizobium/Agrobacterium group</taxon>
        <taxon>Allorhizobium</taxon>
    </lineage>
</organism>
<gene>
    <name evidence="1" type="ORF">BJF91_16700</name>
</gene>
<reference evidence="1 2" key="1">
    <citation type="submission" date="2016-09" db="EMBL/GenBank/DDBJ databases">
        <title>Rhizobium oryziradicis sp. nov., isolated from the root of rice.</title>
        <authorList>
            <person name="Zhao J."/>
            <person name="Zhang X."/>
        </authorList>
    </citation>
    <scope>NUCLEOTIDE SEQUENCE [LARGE SCALE GENOMIC DNA]</scope>
    <source>
        <strain evidence="1 2">14971</strain>
    </source>
</reference>
<dbReference type="STRING" id="887144.BJF91_16700"/>
<accession>A0A1Q9AA56</accession>
<protein>
    <submittedName>
        <fullName evidence="1">ROK family protein</fullName>
    </submittedName>
</protein>
<dbReference type="InterPro" id="IPR043129">
    <property type="entry name" value="ATPase_NBD"/>
</dbReference>
<dbReference type="AlphaFoldDB" id="A0A1Q9AA56"/>
<dbReference type="InterPro" id="IPR000600">
    <property type="entry name" value="ROK"/>
</dbReference>
<dbReference type="SUPFAM" id="SSF53067">
    <property type="entry name" value="Actin-like ATPase domain"/>
    <property type="match status" value="1"/>
</dbReference>
<dbReference type="Proteomes" id="UP000185598">
    <property type="component" value="Unassembled WGS sequence"/>
</dbReference>
<keyword evidence="2" id="KW-1185">Reference proteome</keyword>
<evidence type="ECO:0000313" key="1">
    <source>
        <dbReference type="EMBL" id="OLP51739.1"/>
    </source>
</evidence>
<evidence type="ECO:0000313" key="2">
    <source>
        <dbReference type="Proteomes" id="UP000185598"/>
    </source>
</evidence>
<dbReference type="Pfam" id="PF00480">
    <property type="entry name" value="ROK"/>
    <property type="match status" value="1"/>
</dbReference>
<comment type="caution">
    <text evidence="1">The sequence shown here is derived from an EMBL/GenBank/DDBJ whole genome shotgun (WGS) entry which is preliminary data.</text>
</comment>
<dbReference type="Gene3D" id="3.30.420.40">
    <property type="match status" value="2"/>
</dbReference>
<name>A0A1Q9AA56_9HYPH</name>
<dbReference type="EMBL" id="MKIN01000019">
    <property type="protein sequence ID" value="OLP51739.1"/>
    <property type="molecule type" value="Genomic_DNA"/>
</dbReference>
<proteinExistence type="predicted"/>
<sequence length="237" mass="25876">MHSSNANAAPDEHAKKTVLSIDVGGSHVKILTNRPGEEPLRVESGPAMTPDDMVDAVKTLAKDIDYDVISIGFPGPVRANRILREPVHLGKGWTDYDFASSFGKPITLVNDALMQAVGSYEGGRMLFLGLGTGLGAALILENVAQPLEIAHLPYRHKKTIEDYVGEDGMERRGKKKWRKSVADVADRLMAAMLPDYIVIGGGNVEKLHDLPDNCRRGDNALAFEGGFRLWQGKFIIN</sequence>
<dbReference type="OrthoDB" id="849313at2"/>